<dbReference type="Gene3D" id="3.60.15.10">
    <property type="entry name" value="Ribonuclease Z/Hydroxyacylglutathione hydrolase-like"/>
    <property type="match status" value="1"/>
</dbReference>
<dbReference type="OrthoDB" id="420651at2"/>
<proteinExistence type="inferred from homology"/>
<feature type="domain" description="Metallo-beta-lactamase" evidence="3">
    <location>
        <begin position="55"/>
        <end position="236"/>
    </location>
</feature>
<keyword evidence="2" id="KW-0732">Signal</keyword>
<keyword evidence="4" id="KW-0378">Hydrolase</keyword>
<dbReference type="RefSeq" id="WP_092025331.1">
    <property type="nucleotide sequence ID" value="NZ_FOUE01000005.1"/>
</dbReference>
<feature type="chain" id="PRO_5011762310" evidence="2">
    <location>
        <begin position="22"/>
        <end position="313"/>
    </location>
</feature>
<comment type="similarity">
    <text evidence="1">Belongs to the metallo-beta-lactamase superfamily. Class-B beta-lactamase family.</text>
</comment>
<dbReference type="GO" id="GO:0016787">
    <property type="term" value="F:hydrolase activity"/>
    <property type="evidence" value="ECO:0007669"/>
    <property type="project" value="UniProtKB-KW"/>
</dbReference>
<protein>
    <submittedName>
        <fullName evidence="4">Quinoprotein relay system zinc metallohydrolase 1</fullName>
    </submittedName>
</protein>
<evidence type="ECO:0000256" key="1">
    <source>
        <dbReference type="ARBA" id="ARBA00005250"/>
    </source>
</evidence>
<evidence type="ECO:0000256" key="2">
    <source>
        <dbReference type="SAM" id="SignalP"/>
    </source>
</evidence>
<evidence type="ECO:0000313" key="4">
    <source>
        <dbReference type="EMBL" id="SFM63381.1"/>
    </source>
</evidence>
<dbReference type="STRING" id="488535.SAMN04487963_3200"/>
<feature type="signal peptide" evidence="2">
    <location>
        <begin position="1"/>
        <end position="21"/>
    </location>
</feature>
<dbReference type="GO" id="GO:0017001">
    <property type="term" value="P:antibiotic catabolic process"/>
    <property type="evidence" value="ECO:0007669"/>
    <property type="project" value="UniProtKB-ARBA"/>
</dbReference>
<dbReference type="NCBIfam" id="TIGR04558">
    <property type="entry name" value="SoxH_rel_PQQ_1"/>
    <property type="match status" value="1"/>
</dbReference>
<evidence type="ECO:0000313" key="5">
    <source>
        <dbReference type="Proteomes" id="UP000198519"/>
    </source>
</evidence>
<dbReference type="PANTHER" id="PTHR42951:SF4">
    <property type="entry name" value="ACYL-COENZYME A THIOESTERASE MBLAC2"/>
    <property type="match status" value="1"/>
</dbReference>
<dbReference type="InterPro" id="IPR050855">
    <property type="entry name" value="NDM-1-like"/>
</dbReference>
<dbReference type="Proteomes" id="UP000198519">
    <property type="component" value="Unassembled WGS sequence"/>
</dbReference>
<dbReference type="AlphaFoldDB" id="A0A1I4SGD8"/>
<dbReference type="InterPro" id="IPR036866">
    <property type="entry name" value="RibonucZ/Hydroxyglut_hydro"/>
</dbReference>
<dbReference type="InterPro" id="IPR030811">
    <property type="entry name" value="SoxH-rel_PQQ_1"/>
</dbReference>
<dbReference type="Pfam" id="PF00753">
    <property type="entry name" value="Lactamase_B"/>
    <property type="match status" value="1"/>
</dbReference>
<dbReference type="PANTHER" id="PTHR42951">
    <property type="entry name" value="METALLO-BETA-LACTAMASE DOMAIN-CONTAINING"/>
    <property type="match status" value="1"/>
</dbReference>
<sequence>MIRRAAIVMLCWLVGAPVVSAPELAYNLEAREIAKGTWVIEGSTGNFSRDNGGNIVNVAFVITGDGVVVIDSGPSRLYGEALRRLIESKTSEPITHVLITHHHPDHAFGSQAFDPDTLYMLDGAREMLEEEGDGFSDNMYRLVGDWMRGTEVVVPANTLEPGILDVGDHRFQLLELTGHTGSDLVVLDETTGVLFASDMVFYNRALTTPQSPGLMIWAGELARLEELPYRIVVPGHGPIVSDDSAFRQMADYLGWLYQTLTASASRGLSASEVMQQPIPHRFDAVEGAEYELIRTTTHLYPKYESSALVLLPE</sequence>
<organism evidence="4 5">
    <name type="scientific">Marinobacter zhejiangensis</name>
    <dbReference type="NCBI Taxonomy" id="488535"/>
    <lineage>
        <taxon>Bacteria</taxon>
        <taxon>Pseudomonadati</taxon>
        <taxon>Pseudomonadota</taxon>
        <taxon>Gammaproteobacteria</taxon>
        <taxon>Pseudomonadales</taxon>
        <taxon>Marinobacteraceae</taxon>
        <taxon>Marinobacter</taxon>
    </lineage>
</organism>
<dbReference type="EMBL" id="FOUE01000005">
    <property type="protein sequence ID" value="SFM63381.1"/>
    <property type="molecule type" value="Genomic_DNA"/>
</dbReference>
<dbReference type="SUPFAM" id="SSF56281">
    <property type="entry name" value="Metallo-hydrolase/oxidoreductase"/>
    <property type="match status" value="1"/>
</dbReference>
<dbReference type="InterPro" id="IPR001279">
    <property type="entry name" value="Metallo-B-lactamas"/>
</dbReference>
<name>A0A1I4SGD8_9GAMM</name>
<reference evidence="5" key="1">
    <citation type="submission" date="2016-10" db="EMBL/GenBank/DDBJ databases">
        <authorList>
            <person name="Varghese N."/>
            <person name="Submissions S."/>
        </authorList>
    </citation>
    <scope>NUCLEOTIDE SEQUENCE [LARGE SCALE GENOMIC DNA]</scope>
    <source>
        <strain evidence="5">CGMCC 1.7061</strain>
    </source>
</reference>
<keyword evidence="5" id="KW-1185">Reference proteome</keyword>
<gene>
    <name evidence="4" type="ORF">SAMN04487963_3200</name>
</gene>
<accession>A0A1I4SGD8</accession>
<evidence type="ECO:0000259" key="3">
    <source>
        <dbReference type="SMART" id="SM00849"/>
    </source>
</evidence>
<dbReference type="SMART" id="SM00849">
    <property type="entry name" value="Lactamase_B"/>
    <property type="match status" value="1"/>
</dbReference>
<dbReference type="CDD" id="cd16282">
    <property type="entry name" value="metallo-hydrolase-like_MBL-fold"/>
    <property type="match status" value="1"/>
</dbReference>